<feature type="transmembrane region" description="Helical" evidence="1">
    <location>
        <begin position="51"/>
        <end position="69"/>
    </location>
</feature>
<sequence length="124" mass="13665">VTLNVALRARWRRALTSLTAITLLSLYNYSFCLCNKLLSLLYLEHPTRSNILTLLILLLLLALIFSKHFSQAGVSQRSLDSLAGGAVALRDTVSAAEAALLYVVFLSLLLSALLSVVEMVFWLL</sequence>
<evidence type="ECO:0000313" key="3">
    <source>
        <dbReference type="Proteomes" id="UP000054337"/>
    </source>
</evidence>
<reference evidence="2 3" key="1">
    <citation type="journal article" date="2013" name="PLoS Genet.">
        <title>Comparative genome structure, secondary metabolite, and effector coding capacity across Cochliobolus pathogens.</title>
        <authorList>
            <person name="Condon B.J."/>
            <person name="Leng Y."/>
            <person name="Wu D."/>
            <person name="Bushley K.E."/>
            <person name="Ohm R.A."/>
            <person name="Otillar R."/>
            <person name="Martin J."/>
            <person name="Schackwitz W."/>
            <person name="Grimwood J."/>
            <person name="MohdZainudin N."/>
            <person name="Xue C."/>
            <person name="Wang R."/>
            <person name="Manning V.A."/>
            <person name="Dhillon B."/>
            <person name="Tu Z.J."/>
            <person name="Steffenson B.J."/>
            <person name="Salamov A."/>
            <person name="Sun H."/>
            <person name="Lowry S."/>
            <person name="LaButti K."/>
            <person name="Han J."/>
            <person name="Copeland A."/>
            <person name="Lindquist E."/>
            <person name="Barry K."/>
            <person name="Schmutz J."/>
            <person name="Baker S.E."/>
            <person name="Ciuffetti L.M."/>
            <person name="Grigoriev I.V."/>
            <person name="Zhong S."/>
            <person name="Turgeon B.G."/>
        </authorList>
    </citation>
    <scope>NUCLEOTIDE SEQUENCE [LARGE SCALE GENOMIC DNA]</scope>
    <source>
        <strain evidence="2 3">FI3</strain>
    </source>
</reference>
<gene>
    <name evidence="2" type="ORF">COCVIDRAFT_90831</name>
</gene>
<dbReference type="GeneID" id="26259263"/>
<dbReference type="RefSeq" id="XP_014559837.1">
    <property type="nucleotide sequence ID" value="XM_014704351.1"/>
</dbReference>
<dbReference type="HOGENOM" id="CLU_2151655_0_0_1"/>
<protein>
    <submittedName>
        <fullName evidence="2">Uncharacterized protein</fullName>
    </submittedName>
</protein>
<evidence type="ECO:0000313" key="2">
    <source>
        <dbReference type="EMBL" id="EUN30263.1"/>
    </source>
</evidence>
<proteinExistence type="predicted"/>
<dbReference type="Proteomes" id="UP000054337">
    <property type="component" value="Unassembled WGS sequence"/>
</dbReference>
<keyword evidence="1" id="KW-0472">Membrane</keyword>
<keyword evidence="3" id="KW-1185">Reference proteome</keyword>
<keyword evidence="1" id="KW-1133">Transmembrane helix</keyword>
<keyword evidence="1" id="KW-0812">Transmembrane</keyword>
<feature type="transmembrane region" description="Helical" evidence="1">
    <location>
        <begin position="99"/>
        <end position="123"/>
    </location>
</feature>
<organism evidence="2 3">
    <name type="scientific">Bipolaris victoriae (strain FI3)</name>
    <name type="common">Victoria blight of oats agent</name>
    <name type="synonym">Cochliobolus victoriae</name>
    <dbReference type="NCBI Taxonomy" id="930091"/>
    <lineage>
        <taxon>Eukaryota</taxon>
        <taxon>Fungi</taxon>
        <taxon>Dikarya</taxon>
        <taxon>Ascomycota</taxon>
        <taxon>Pezizomycotina</taxon>
        <taxon>Dothideomycetes</taxon>
        <taxon>Pleosporomycetidae</taxon>
        <taxon>Pleosporales</taxon>
        <taxon>Pleosporineae</taxon>
        <taxon>Pleosporaceae</taxon>
        <taxon>Bipolaris</taxon>
    </lineage>
</organism>
<dbReference type="EMBL" id="KI968707">
    <property type="protein sequence ID" value="EUN30263.1"/>
    <property type="molecule type" value="Genomic_DNA"/>
</dbReference>
<accession>W7EHW4</accession>
<dbReference type="AlphaFoldDB" id="W7EHW4"/>
<feature type="non-terminal residue" evidence="2">
    <location>
        <position position="1"/>
    </location>
</feature>
<name>W7EHW4_BIPV3</name>
<evidence type="ECO:0000256" key="1">
    <source>
        <dbReference type="SAM" id="Phobius"/>
    </source>
</evidence>